<name>D5EJ81_CORAD</name>
<dbReference type="RefSeq" id="WP_013043202.1">
    <property type="nucleotide sequence ID" value="NC_014008.1"/>
</dbReference>
<dbReference type="EMBL" id="CP001998">
    <property type="protein sequence ID" value="ADE54480.1"/>
    <property type="molecule type" value="Genomic_DNA"/>
</dbReference>
<accession>D5EJ81</accession>
<dbReference type="OrthoDB" id="9837250at2"/>
<dbReference type="Proteomes" id="UP000000925">
    <property type="component" value="Chromosome"/>
</dbReference>
<organism evidence="1 2">
    <name type="scientific">Coraliomargarita akajimensis (strain DSM 45221 / IAM 15411 / JCM 23193 / KCTC 12865 / 04OKA010-24)</name>
    <dbReference type="NCBI Taxonomy" id="583355"/>
    <lineage>
        <taxon>Bacteria</taxon>
        <taxon>Pseudomonadati</taxon>
        <taxon>Verrucomicrobiota</taxon>
        <taxon>Opitutia</taxon>
        <taxon>Puniceicoccales</taxon>
        <taxon>Coraliomargaritaceae</taxon>
        <taxon>Coraliomargarita</taxon>
    </lineage>
</organism>
<evidence type="ECO:0000313" key="1">
    <source>
        <dbReference type="EMBL" id="ADE54480.1"/>
    </source>
</evidence>
<gene>
    <name evidence="1" type="ordered locus">Caka_1461</name>
</gene>
<dbReference type="AlphaFoldDB" id="D5EJ81"/>
<evidence type="ECO:0000313" key="2">
    <source>
        <dbReference type="Proteomes" id="UP000000925"/>
    </source>
</evidence>
<proteinExistence type="predicted"/>
<sequence length="169" mass="18707">MHEHLIGYLRDNRDQIIESWLTGANIPAADCEQSPDAIGSVPLGYFADAFDSILQIIETGKAPTTLTQEIHLDDFLGVSCNCRTGSPSGRSGRVCIELHDSGLNAFLSVFEDDWDASHEFDKLDREKCADIINHALSGLISNEIEHCRYKDFRSDCPFISIQADTDTAT</sequence>
<dbReference type="HOGENOM" id="CLU_1575820_0_0_0"/>
<dbReference type="KEGG" id="caa:Caka_1461"/>
<keyword evidence="2" id="KW-1185">Reference proteome</keyword>
<dbReference type="STRING" id="583355.Caka_1461"/>
<reference evidence="1 2" key="1">
    <citation type="journal article" date="2010" name="Stand. Genomic Sci.">
        <title>Complete genome sequence of Coraliomargarita akajimensis type strain (04OKA010-24).</title>
        <authorList>
            <person name="Mavromatis K."/>
            <person name="Abt B."/>
            <person name="Brambilla E."/>
            <person name="Lapidus A."/>
            <person name="Copeland A."/>
            <person name="Deshpande S."/>
            <person name="Nolan M."/>
            <person name="Lucas S."/>
            <person name="Tice H."/>
            <person name="Cheng J.F."/>
            <person name="Han C."/>
            <person name="Detter J.C."/>
            <person name="Woyke T."/>
            <person name="Goodwin L."/>
            <person name="Pitluck S."/>
            <person name="Held B."/>
            <person name="Brettin T."/>
            <person name="Tapia R."/>
            <person name="Ivanova N."/>
            <person name="Mikhailova N."/>
            <person name="Pati A."/>
            <person name="Liolios K."/>
            <person name="Chen A."/>
            <person name="Palaniappan K."/>
            <person name="Land M."/>
            <person name="Hauser L."/>
            <person name="Chang Y.J."/>
            <person name="Jeffries C.D."/>
            <person name="Rohde M."/>
            <person name="Goker M."/>
            <person name="Bristow J."/>
            <person name="Eisen J.A."/>
            <person name="Markowitz V."/>
            <person name="Hugenholtz P."/>
            <person name="Klenk H.P."/>
            <person name="Kyrpides N.C."/>
        </authorList>
    </citation>
    <scope>NUCLEOTIDE SEQUENCE [LARGE SCALE GENOMIC DNA]</scope>
    <source>
        <strain evidence="2">DSM 45221 / IAM 15411 / JCM 23193 / KCTC 12865</strain>
    </source>
</reference>
<protein>
    <submittedName>
        <fullName evidence="1">Uncharacterized protein</fullName>
    </submittedName>
</protein>